<keyword evidence="1" id="KW-0732">Signal</keyword>
<protein>
    <submittedName>
        <fullName evidence="2">Uncharacterized protein</fullName>
    </submittedName>
</protein>
<proteinExistence type="predicted"/>
<accession>A0A8T0I4Y6</accession>
<sequence>MAVPPSATRLVHCTLLCLILYHYTTAKSSFAQGLGTGNVNDCSCFNCFSSEM</sequence>
<evidence type="ECO:0000256" key="1">
    <source>
        <dbReference type="SAM" id="SignalP"/>
    </source>
</evidence>
<comment type="caution">
    <text evidence="2">The sequence shown here is derived from an EMBL/GenBank/DDBJ whole genome shotgun (WGS) entry which is preliminary data.</text>
</comment>
<dbReference type="EMBL" id="CM026425">
    <property type="protein sequence ID" value="KAG0578045.1"/>
    <property type="molecule type" value="Genomic_DNA"/>
</dbReference>
<evidence type="ECO:0000313" key="3">
    <source>
        <dbReference type="Proteomes" id="UP000822688"/>
    </source>
</evidence>
<evidence type="ECO:0000313" key="2">
    <source>
        <dbReference type="EMBL" id="KAG0578045.1"/>
    </source>
</evidence>
<name>A0A8T0I4Y6_CERPU</name>
<gene>
    <name evidence="2" type="ORF">KC19_5G200800</name>
</gene>
<dbReference type="Proteomes" id="UP000822688">
    <property type="component" value="Chromosome 5"/>
</dbReference>
<feature type="signal peptide" evidence="1">
    <location>
        <begin position="1"/>
        <end position="26"/>
    </location>
</feature>
<keyword evidence="3" id="KW-1185">Reference proteome</keyword>
<organism evidence="2 3">
    <name type="scientific">Ceratodon purpureus</name>
    <name type="common">Fire moss</name>
    <name type="synonym">Dicranum purpureum</name>
    <dbReference type="NCBI Taxonomy" id="3225"/>
    <lineage>
        <taxon>Eukaryota</taxon>
        <taxon>Viridiplantae</taxon>
        <taxon>Streptophyta</taxon>
        <taxon>Embryophyta</taxon>
        <taxon>Bryophyta</taxon>
        <taxon>Bryophytina</taxon>
        <taxon>Bryopsida</taxon>
        <taxon>Dicranidae</taxon>
        <taxon>Pseudoditrichales</taxon>
        <taxon>Ditrichaceae</taxon>
        <taxon>Ceratodon</taxon>
    </lineage>
</organism>
<reference evidence="2" key="1">
    <citation type="submission" date="2020-06" db="EMBL/GenBank/DDBJ databases">
        <title>WGS assembly of Ceratodon purpureus strain R40.</title>
        <authorList>
            <person name="Carey S.B."/>
            <person name="Jenkins J."/>
            <person name="Shu S."/>
            <person name="Lovell J.T."/>
            <person name="Sreedasyam A."/>
            <person name="Maumus F."/>
            <person name="Tiley G.P."/>
            <person name="Fernandez-Pozo N."/>
            <person name="Barry K."/>
            <person name="Chen C."/>
            <person name="Wang M."/>
            <person name="Lipzen A."/>
            <person name="Daum C."/>
            <person name="Saski C.A."/>
            <person name="Payton A.C."/>
            <person name="Mcbreen J.C."/>
            <person name="Conrad R.E."/>
            <person name="Kollar L.M."/>
            <person name="Olsson S."/>
            <person name="Huttunen S."/>
            <person name="Landis J.B."/>
            <person name="Wickett N.J."/>
            <person name="Johnson M.G."/>
            <person name="Rensing S.A."/>
            <person name="Grimwood J."/>
            <person name="Schmutz J."/>
            <person name="Mcdaniel S.F."/>
        </authorList>
    </citation>
    <scope>NUCLEOTIDE SEQUENCE</scope>
    <source>
        <strain evidence="2">R40</strain>
    </source>
</reference>
<feature type="chain" id="PRO_5035906099" evidence="1">
    <location>
        <begin position="27"/>
        <end position="52"/>
    </location>
</feature>
<dbReference type="AlphaFoldDB" id="A0A8T0I4Y6"/>